<proteinExistence type="predicted"/>
<name>A0A645HJX2_9ZZZZ</name>
<reference evidence="1" key="1">
    <citation type="submission" date="2019-08" db="EMBL/GenBank/DDBJ databases">
        <authorList>
            <person name="Kucharzyk K."/>
            <person name="Murdoch R.W."/>
            <person name="Higgins S."/>
            <person name="Loffler F."/>
        </authorList>
    </citation>
    <scope>NUCLEOTIDE SEQUENCE</scope>
</reference>
<sequence>MHQIFAHTAEDWFGGFKGGSICTDHKGQCTVFGAQSPPGYRCITDANLFGLRYCGNLLNGLRVNGAAIDTQAARLKHLQNTVFA</sequence>
<evidence type="ECO:0000313" key="1">
    <source>
        <dbReference type="EMBL" id="MPN36444.1"/>
    </source>
</evidence>
<organism evidence="1">
    <name type="scientific">bioreactor metagenome</name>
    <dbReference type="NCBI Taxonomy" id="1076179"/>
    <lineage>
        <taxon>unclassified sequences</taxon>
        <taxon>metagenomes</taxon>
        <taxon>ecological metagenomes</taxon>
    </lineage>
</organism>
<accession>A0A645HJX2</accession>
<dbReference type="EMBL" id="VSSQ01090584">
    <property type="protein sequence ID" value="MPN36444.1"/>
    <property type="molecule type" value="Genomic_DNA"/>
</dbReference>
<protein>
    <submittedName>
        <fullName evidence="1">Uncharacterized protein</fullName>
    </submittedName>
</protein>
<dbReference type="AlphaFoldDB" id="A0A645HJX2"/>
<comment type="caution">
    <text evidence="1">The sequence shown here is derived from an EMBL/GenBank/DDBJ whole genome shotgun (WGS) entry which is preliminary data.</text>
</comment>
<gene>
    <name evidence="1" type="ORF">SDC9_183953</name>
</gene>